<dbReference type="NCBIfam" id="TIGR00756">
    <property type="entry name" value="PPR"/>
    <property type="match status" value="1"/>
</dbReference>
<dbReference type="AlphaFoldDB" id="A0A9J5WN49"/>
<dbReference type="PANTHER" id="PTHR47926:SF347">
    <property type="entry name" value="PENTATRICOPEPTIDE REPEAT-CONTAINING PROTEIN"/>
    <property type="match status" value="1"/>
</dbReference>
<accession>A0A9J5WN49</accession>
<gene>
    <name evidence="3" type="ORF">H5410_056749</name>
</gene>
<evidence type="ECO:0000256" key="1">
    <source>
        <dbReference type="ARBA" id="ARBA00022737"/>
    </source>
</evidence>
<dbReference type="GO" id="GO:0009451">
    <property type="term" value="P:RNA modification"/>
    <property type="evidence" value="ECO:0007669"/>
    <property type="project" value="InterPro"/>
</dbReference>
<dbReference type="Pfam" id="PF01535">
    <property type="entry name" value="PPR"/>
    <property type="match status" value="2"/>
</dbReference>
<comment type="caution">
    <text evidence="3">The sequence shown here is derived from an EMBL/GenBank/DDBJ whole genome shotgun (WGS) entry which is preliminary data.</text>
</comment>
<feature type="repeat" description="PPR" evidence="2">
    <location>
        <begin position="148"/>
        <end position="182"/>
    </location>
</feature>
<name>A0A9J5WN49_SOLCO</name>
<evidence type="ECO:0000256" key="2">
    <source>
        <dbReference type="PROSITE-ProRule" id="PRU00708"/>
    </source>
</evidence>
<evidence type="ECO:0000313" key="3">
    <source>
        <dbReference type="EMBL" id="KAG5576615.1"/>
    </source>
</evidence>
<sequence>MYSATCLTLDNGSDCDLVERLFRTMHKRNVVAWNTMFSWCNYVGNSFNVFNGMKERDIVSWKTMVFALVQNELDNKALMLVYEMKKLWVAIDDITITILLFAASNLRDREIGKQTHAYLLRHNIQFEGMESNLIDMYAKSKMIREEQAIFQWNVMIAGNTQTGLIEQSFVVFKEMLEQNVKPNDVTLASILPSCSQSGSISIGKQLHCFAIDNLFENNVYVVSALVDILEPNVVTFVAVLSTCNYIGLVDSGIQIFELMGEEYGIQPLEEHYACVVDMLGRVGRLDEAHNFAKTFGVESNVLGIWGSLFEAYRLHRNF</sequence>
<evidence type="ECO:0000313" key="4">
    <source>
        <dbReference type="Proteomes" id="UP000824120"/>
    </source>
</evidence>
<dbReference type="Proteomes" id="UP000824120">
    <property type="component" value="Chromosome 11"/>
</dbReference>
<dbReference type="EMBL" id="JACXVP010000011">
    <property type="protein sequence ID" value="KAG5576615.1"/>
    <property type="molecule type" value="Genomic_DNA"/>
</dbReference>
<keyword evidence="4" id="KW-1185">Reference proteome</keyword>
<proteinExistence type="predicted"/>
<organism evidence="3 4">
    <name type="scientific">Solanum commersonii</name>
    <name type="common">Commerson's wild potato</name>
    <name type="synonym">Commerson's nightshade</name>
    <dbReference type="NCBI Taxonomy" id="4109"/>
    <lineage>
        <taxon>Eukaryota</taxon>
        <taxon>Viridiplantae</taxon>
        <taxon>Streptophyta</taxon>
        <taxon>Embryophyta</taxon>
        <taxon>Tracheophyta</taxon>
        <taxon>Spermatophyta</taxon>
        <taxon>Magnoliopsida</taxon>
        <taxon>eudicotyledons</taxon>
        <taxon>Gunneridae</taxon>
        <taxon>Pentapetalae</taxon>
        <taxon>asterids</taxon>
        <taxon>lamiids</taxon>
        <taxon>Solanales</taxon>
        <taxon>Solanaceae</taxon>
        <taxon>Solanoideae</taxon>
        <taxon>Solaneae</taxon>
        <taxon>Solanum</taxon>
    </lineage>
</organism>
<dbReference type="InterPro" id="IPR046960">
    <property type="entry name" value="PPR_At4g14850-like_plant"/>
</dbReference>
<dbReference type="PANTHER" id="PTHR47926">
    <property type="entry name" value="PENTATRICOPEPTIDE REPEAT-CONTAINING PROTEIN"/>
    <property type="match status" value="1"/>
</dbReference>
<keyword evidence="1" id="KW-0677">Repeat</keyword>
<dbReference type="PROSITE" id="PS51375">
    <property type="entry name" value="PPR"/>
    <property type="match status" value="1"/>
</dbReference>
<dbReference type="OrthoDB" id="9990610at2759"/>
<reference evidence="3 4" key="1">
    <citation type="submission" date="2020-09" db="EMBL/GenBank/DDBJ databases">
        <title>De no assembly of potato wild relative species, Solanum commersonii.</title>
        <authorList>
            <person name="Cho K."/>
        </authorList>
    </citation>
    <scope>NUCLEOTIDE SEQUENCE [LARGE SCALE GENOMIC DNA]</scope>
    <source>
        <strain evidence="3">LZ3.2</strain>
        <tissue evidence="3">Leaf</tissue>
    </source>
</reference>
<dbReference type="Gene3D" id="1.25.40.10">
    <property type="entry name" value="Tetratricopeptide repeat domain"/>
    <property type="match status" value="3"/>
</dbReference>
<evidence type="ECO:0008006" key="5">
    <source>
        <dbReference type="Google" id="ProtNLM"/>
    </source>
</evidence>
<dbReference type="InterPro" id="IPR011990">
    <property type="entry name" value="TPR-like_helical_dom_sf"/>
</dbReference>
<dbReference type="InterPro" id="IPR002885">
    <property type="entry name" value="PPR_rpt"/>
</dbReference>
<dbReference type="GO" id="GO:0003723">
    <property type="term" value="F:RNA binding"/>
    <property type="evidence" value="ECO:0007669"/>
    <property type="project" value="InterPro"/>
</dbReference>
<protein>
    <recommendedName>
        <fullName evidence="5">Pentatricopeptide repeat-containing protein</fullName>
    </recommendedName>
</protein>